<dbReference type="Pfam" id="PF00135">
    <property type="entry name" value="COesterase"/>
    <property type="match status" value="3"/>
</dbReference>
<keyword evidence="4" id="KW-0325">Glycoprotein</keyword>
<dbReference type="AlphaFoldDB" id="A0A9P0XES0"/>
<gene>
    <name evidence="7" type="ORF">PIBRA_LOCUS8652</name>
</gene>
<evidence type="ECO:0000313" key="8">
    <source>
        <dbReference type="Proteomes" id="UP001152562"/>
    </source>
</evidence>
<feature type="domain" description="Carboxylesterase type B" evidence="6">
    <location>
        <begin position="120"/>
        <end position="185"/>
    </location>
</feature>
<reference evidence="7" key="1">
    <citation type="submission" date="2022-05" db="EMBL/GenBank/DDBJ databases">
        <authorList>
            <person name="Okamura Y."/>
        </authorList>
    </citation>
    <scope>NUCLEOTIDE SEQUENCE</scope>
</reference>
<evidence type="ECO:0000256" key="1">
    <source>
        <dbReference type="ARBA" id="ARBA00005964"/>
    </source>
</evidence>
<dbReference type="GO" id="GO:0052689">
    <property type="term" value="F:carboxylic ester hydrolase activity"/>
    <property type="evidence" value="ECO:0007669"/>
    <property type="project" value="UniProtKB-KW"/>
</dbReference>
<keyword evidence="5" id="KW-0732">Signal</keyword>
<dbReference type="Proteomes" id="UP001152562">
    <property type="component" value="Unassembled WGS sequence"/>
</dbReference>
<accession>A0A9P0XES0</accession>
<name>A0A9P0XES0_PIEBR</name>
<dbReference type="Gene3D" id="3.40.50.1820">
    <property type="entry name" value="alpha/beta hydrolase"/>
    <property type="match status" value="3"/>
</dbReference>
<proteinExistence type="inferred from homology"/>
<dbReference type="SUPFAM" id="SSF53474">
    <property type="entry name" value="alpha/beta-Hydrolases"/>
    <property type="match status" value="1"/>
</dbReference>
<dbReference type="InterPro" id="IPR002018">
    <property type="entry name" value="CarbesteraseB"/>
</dbReference>
<evidence type="ECO:0000256" key="3">
    <source>
        <dbReference type="ARBA" id="ARBA00022801"/>
    </source>
</evidence>
<sequence>MVHASCLVIYWFVCVFSSVKVAAEVGGSPTVVTPSGPIVGSLMTSRRGRPIHAFRGIRYAEPPIGELRFRLPVLLTKYKEETRQRKAPRVHKMLTRATSLTKTTYHFPFTRGGVHPRWSYYSVSGRSAGPHYLLDKDLLLVTINYRLGSLGDAEAPGNNGFKDQVTALRWVKRNIESFGGDPNCVCFIRAISMSGSPFSQIPRSQELLSLAVRQARLVDCPDSLTRAIVDCLRTVPWRRLGDSLKGFRDFSIDPIIIWRPVIERDYGQERFLAEDPMVSIREGRISSVPFIVSQTRDEFFWEAFLVLDNFIHTSLINSDWYRVSPIAFMLPSPSNHAAAVLGEAYVGNQPLENNTEDAQNLGKLYGDAVIGFGVHSDPNPLWGTSPPTWVPFTPSNGTNLSISEQYTLGQDWYKERYRIWEQLYPIDCSL</sequence>
<comment type="caution">
    <text evidence="7">The sequence shown here is derived from an EMBL/GenBank/DDBJ whole genome shotgun (WGS) entry which is preliminary data.</text>
</comment>
<evidence type="ECO:0000256" key="4">
    <source>
        <dbReference type="ARBA" id="ARBA00023180"/>
    </source>
</evidence>
<keyword evidence="3" id="KW-0378">Hydrolase</keyword>
<dbReference type="InterPro" id="IPR029058">
    <property type="entry name" value="AB_hydrolase_fold"/>
</dbReference>
<protein>
    <recommendedName>
        <fullName evidence="6">Carboxylesterase type B domain-containing protein</fullName>
    </recommendedName>
</protein>
<evidence type="ECO:0000259" key="6">
    <source>
        <dbReference type="Pfam" id="PF00135"/>
    </source>
</evidence>
<keyword evidence="2" id="KW-0719">Serine esterase</keyword>
<evidence type="ECO:0000256" key="5">
    <source>
        <dbReference type="SAM" id="SignalP"/>
    </source>
</evidence>
<feature type="signal peptide" evidence="5">
    <location>
        <begin position="1"/>
        <end position="23"/>
    </location>
</feature>
<dbReference type="PANTHER" id="PTHR43142">
    <property type="entry name" value="CARBOXYLIC ESTER HYDROLASE"/>
    <property type="match status" value="1"/>
</dbReference>
<evidence type="ECO:0000256" key="2">
    <source>
        <dbReference type="ARBA" id="ARBA00022487"/>
    </source>
</evidence>
<organism evidence="7 8">
    <name type="scientific">Pieris brassicae</name>
    <name type="common">White butterfly</name>
    <name type="synonym">Large white butterfly</name>
    <dbReference type="NCBI Taxonomy" id="7116"/>
    <lineage>
        <taxon>Eukaryota</taxon>
        <taxon>Metazoa</taxon>
        <taxon>Ecdysozoa</taxon>
        <taxon>Arthropoda</taxon>
        <taxon>Hexapoda</taxon>
        <taxon>Insecta</taxon>
        <taxon>Pterygota</taxon>
        <taxon>Neoptera</taxon>
        <taxon>Endopterygota</taxon>
        <taxon>Lepidoptera</taxon>
        <taxon>Glossata</taxon>
        <taxon>Ditrysia</taxon>
        <taxon>Papilionoidea</taxon>
        <taxon>Pieridae</taxon>
        <taxon>Pierinae</taxon>
        <taxon>Pieris</taxon>
    </lineage>
</organism>
<feature type="domain" description="Carboxylesterase type B" evidence="6">
    <location>
        <begin position="28"/>
        <end position="81"/>
    </location>
</feature>
<comment type="similarity">
    <text evidence="1">Belongs to the type-B carboxylesterase/lipase family.</text>
</comment>
<evidence type="ECO:0000313" key="7">
    <source>
        <dbReference type="EMBL" id="CAH4032236.1"/>
    </source>
</evidence>
<dbReference type="EMBL" id="CALOZG010000027">
    <property type="protein sequence ID" value="CAH4032236.1"/>
    <property type="molecule type" value="Genomic_DNA"/>
</dbReference>
<feature type="chain" id="PRO_5040488742" description="Carboxylesterase type B domain-containing protein" evidence="5">
    <location>
        <begin position="24"/>
        <end position="430"/>
    </location>
</feature>
<keyword evidence="8" id="KW-1185">Reference proteome</keyword>
<dbReference type="PANTHER" id="PTHR43142:SF1">
    <property type="entry name" value="CARBOXYLIC ESTER HYDROLASE"/>
    <property type="match status" value="1"/>
</dbReference>
<feature type="domain" description="Carboxylesterase type B" evidence="6">
    <location>
        <begin position="187"/>
        <end position="375"/>
    </location>
</feature>